<organism evidence="2 3">
    <name type="scientific">Rhizobium rosettiformans</name>
    <dbReference type="NCBI Taxonomy" id="1368430"/>
    <lineage>
        <taxon>Bacteria</taxon>
        <taxon>Pseudomonadati</taxon>
        <taxon>Pseudomonadota</taxon>
        <taxon>Alphaproteobacteria</taxon>
        <taxon>Hyphomicrobiales</taxon>
        <taxon>Rhizobiaceae</taxon>
        <taxon>Rhizobium/Agrobacterium group</taxon>
        <taxon>Rhizobium</taxon>
    </lineage>
</organism>
<dbReference type="Gene3D" id="1.10.10.10">
    <property type="entry name" value="Winged helix-like DNA-binding domain superfamily/Winged helix DNA-binding domain"/>
    <property type="match status" value="1"/>
</dbReference>
<dbReference type="InterPro" id="IPR000835">
    <property type="entry name" value="HTH_MarR-typ"/>
</dbReference>
<dbReference type="Proteomes" id="UP000596351">
    <property type="component" value="Chromosome"/>
</dbReference>
<keyword evidence="3" id="KW-1185">Reference proteome</keyword>
<evidence type="ECO:0000259" key="1">
    <source>
        <dbReference type="PROSITE" id="PS50995"/>
    </source>
</evidence>
<feature type="domain" description="HTH marR-type" evidence="1">
    <location>
        <begin position="4"/>
        <end position="139"/>
    </location>
</feature>
<dbReference type="EMBL" id="CP032405">
    <property type="protein sequence ID" value="QRF50940.1"/>
    <property type="molecule type" value="Genomic_DNA"/>
</dbReference>
<dbReference type="InterPro" id="IPR036388">
    <property type="entry name" value="WH-like_DNA-bd_sf"/>
</dbReference>
<sequence length="150" mass="16986">MKKYEQLYRLIWLSRPLMQAAEARVERGLDGTGLTVRMRAVLEILHAHGSASVPEIAMKLEIKRQYVQLMVNETLAEGLTVGRTNPRHKRSTMIALTPKGQSLIEEVVMREKRLVEQLGAEIDASDIETALQVVRILLEKLKVEGEEQAK</sequence>
<evidence type="ECO:0000313" key="2">
    <source>
        <dbReference type="EMBL" id="QRF50940.1"/>
    </source>
</evidence>
<evidence type="ECO:0000313" key="3">
    <source>
        <dbReference type="Proteomes" id="UP000596351"/>
    </source>
</evidence>
<dbReference type="SUPFAM" id="SSF46785">
    <property type="entry name" value="Winged helix' DNA-binding domain"/>
    <property type="match status" value="1"/>
</dbReference>
<dbReference type="InterPro" id="IPR039422">
    <property type="entry name" value="MarR/SlyA-like"/>
</dbReference>
<dbReference type="SMART" id="SM00347">
    <property type="entry name" value="HTH_MARR"/>
    <property type="match status" value="1"/>
</dbReference>
<dbReference type="RefSeq" id="WP_203018640.1">
    <property type="nucleotide sequence ID" value="NZ_CP032405.1"/>
</dbReference>
<dbReference type="PROSITE" id="PS50995">
    <property type="entry name" value="HTH_MARR_2"/>
    <property type="match status" value="1"/>
</dbReference>
<dbReference type="PANTHER" id="PTHR33164:SF99">
    <property type="entry name" value="MARR FAMILY REGULATORY PROTEIN"/>
    <property type="match status" value="1"/>
</dbReference>
<name>A0ABX7ERG4_9HYPH</name>
<gene>
    <name evidence="2" type="ORF">D4A92_05495</name>
</gene>
<protein>
    <submittedName>
        <fullName evidence="2">MarR family transcriptional regulator</fullName>
    </submittedName>
</protein>
<reference evidence="2 3" key="1">
    <citation type="submission" date="2018-09" db="EMBL/GenBank/DDBJ databases">
        <title>Rhizobium sp. MAE2-X.</title>
        <authorList>
            <person name="Lee Y."/>
            <person name="Jeon C.O."/>
        </authorList>
    </citation>
    <scope>NUCLEOTIDE SEQUENCE [LARGE SCALE GENOMIC DNA]</scope>
    <source>
        <strain evidence="2 3">MAE2-X</strain>
    </source>
</reference>
<proteinExistence type="predicted"/>
<dbReference type="InterPro" id="IPR036390">
    <property type="entry name" value="WH_DNA-bd_sf"/>
</dbReference>
<dbReference type="PANTHER" id="PTHR33164">
    <property type="entry name" value="TRANSCRIPTIONAL REGULATOR, MARR FAMILY"/>
    <property type="match status" value="1"/>
</dbReference>
<accession>A0ABX7ERG4</accession>